<keyword evidence="6 7" id="KW-0804">Transcription</keyword>
<dbReference type="EMBL" id="CP015839">
    <property type="protein sequence ID" value="ANG64917.1"/>
    <property type="molecule type" value="Genomic_DNA"/>
</dbReference>
<dbReference type="NCBIfam" id="TIGR01942">
    <property type="entry name" value="pcnB"/>
    <property type="match status" value="1"/>
</dbReference>
<dbReference type="SUPFAM" id="SSF81891">
    <property type="entry name" value="Poly A polymerase C-terminal region-like"/>
    <property type="match status" value="1"/>
</dbReference>
<proteinExistence type="inferred from homology"/>
<dbReference type="OrthoDB" id="9805698at2"/>
<evidence type="ECO:0000256" key="5">
    <source>
        <dbReference type="ARBA" id="ARBA00022884"/>
    </source>
</evidence>
<feature type="active site" evidence="7">
    <location>
        <position position="180"/>
    </location>
</feature>
<keyword evidence="5 7" id="KW-0694">RNA-binding</keyword>
<feature type="domain" description="tRNA nucleotidyltransferase/poly(A) polymerase RNA and SrmB- binding" evidence="12">
    <location>
        <begin position="239"/>
        <end position="299"/>
    </location>
</feature>
<feature type="domain" description="Poly A polymerase head" evidence="10">
    <location>
        <begin position="78"/>
        <end position="211"/>
    </location>
</feature>
<dbReference type="GO" id="GO:0003723">
    <property type="term" value="F:RNA binding"/>
    <property type="evidence" value="ECO:0007669"/>
    <property type="project" value="UniProtKB-UniRule"/>
</dbReference>
<comment type="similarity">
    <text evidence="7 8">Belongs to the tRNA nucleotidyltransferase/poly(A) polymerase family.</text>
</comment>
<reference evidence="13 14" key="2">
    <citation type="journal article" date="2018" name="Int. J. Syst. Evol. Microbiol.">
        <title>Marinobacterium aestuarii sp. nov., a benzene-degrading marine bacterium isolated from estuary sediment.</title>
        <authorList>
            <person name="Bae S.S."/>
            <person name="Jung J."/>
            <person name="Chung D."/>
            <person name="Baek K."/>
        </authorList>
    </citation>
    <scope>NUCLEOTIDE SEQUENCE [LARGE SCALE GENOMIC DNA]</scope>
    <source>
        <strain evidence="13 14">ST58-10</strain>
    </source>
</reference>
<dbReference type="EC" id="2.7.7.19" evidence="7"/>
<evidence type="ECO:0000313" key="13">
    <source>
        <dbReference type="EMBL" id="ANG64917.1"/>
    </source>
</evidence>
<comment type="function">
    <text evidence="7">Adds poly(A) tail to the 3' end of many RNAs, which usually targets these RNAs for decay. Plays a significant role in the global control of gene expression, through influencing the rate of transcript degradation, and in the general RNA quality control.</text>
</comment>
<dbReference type="GO" id="GO:0005524">
    <property type="term" value="F:ATP binding"/>
    <property type="evidence" value="ECO:0007669"/>
    <property type="project" value="UniProtKB-UniRule"/>
</dbReference>
<evidence type="ECO:0000256" key="4">
    <source>
        <dbReference type="ARBA" id="ARBA00022840"/>
    </source>
</evidence>
<evidence type="ECO:0000256" key="6">
    <source>
        <dbReference type="ARBA" id="ARBA00023163"/>
    </source>
</evidence>
<keyword evidence="4 7" id="KW-0067">ATP-binding</keyword>
<dbReference type="InterPro" id="IPR010206">
    <property type="entry name" value="PolA_pol_I"/>
</dbReference>
<dbReference type="PANTHER" id="PTHR43051:SF1">
    <property type="entry name" value="POLYNUCLEOTIDE ADENYLYLTRANSFERASE FAMILY PROTEIN"/>
    <property type="match status" value="1"/>
</dbReference>
<reference evidence="14" key="1">
    <citation type="submission" date="2016-05" db="EMBL/GenBank/DDBJ databases">
        <authorList>
            <person name="Baek K."/>
            <person name="Yang S.-J."/>
        </authorList>
    </citation>
    <scope>NUCLEOTIDE SEQUENCE [LARGE SCALE GENOMIC DNA]</scope>
    <source>
        <strain evidence="14">ST58-10</strain>
    </source>
</reference>
<evidence type="ECO:0000256" key="9">
    <source>
        <dbReference type="SAM" id="MobiDB-lite"/>
    </source>
</evidence>
<dbReference type="Pfam" id="PF12627">
    <property type="entry name" value="PolyA_pol_RNAbd"/>
    <property type="match status" value="1"/>
</dbReference>
<feature type="active site" evidence="7">
    <location>
        <position position="98"/>
    </location>
</feature>
<dbReference type="SUPFAM" id="SSF81301">
    <property type="entry name" value="Nucleotidyltransferase"/>
    <property type="match status" value="1"/>
</dbReference>
<dbReference type="InterPro" id="IPR025866">
    <property type="entry name" value="PolyA_pol_arg_C_dom"/>
</dbReference>
<evidence type="ECO:0000259" key="11">
    <source>
        <dbReference type="Pfam" id="PF12626"/>
    </source>
</evidence>
<dbReference type="Gene3D" id="3.30.460.10">
    <property type="entry name" value="Beta Polymerase, domain 2"/>
    <property type="match status" value="1"/>
</dbReference>
<comment type="catalytic activity">
    <reaction evidence="7">
        <text>RNA(n) + ATP = RNA(n)-3'-adenine ribonucleotide + diphosphate</text>
        <dbReference type="Rhea" id="RHEA:11332"/>
        <dbReference type="Rhea" id="RHEA-COMP:14527"/>
        <dbReference type="Rhea" id="RHEA-COMP:17347"/>
        <dbReference type="ChEBI" id="CHEBI:30616"/>
        <dbReference type="ChEBI" id="CHEBI:33019"/>
        <dbReference type="ChEBI" id="CHEBI:140395"/>
        <dbReference type="ChEBI" id="CHEBI:173115"/>
        <dbReference type="EC" id="2.7.7.19"/>
    </reaction>
</comment>
<dbReference type="RefSeq" id="WP_067386638.1">
    <property type="nucleotide sequence ID" value="NZ_CP015839.1"/>
</dbReference>
<dbReference type="GO" id="GO:0043633">
    <property type="term" value="P:polyadenylation-dependent RNA catabolic process"/>
    <property type="evidence" value="ECO:0007669"/>
    <property type="project" value="InterPro"/>
</dbReference>
<dbReference type="STRING" id="1821621.A8C75_22175"/>
<evidence type="ECO:0000256" key="3">
    <source>
        <dbReference type="ARBA" id="ARBA00022741"/>
    </source>
</evidence>
<evidence type="ECO:0000313" key="14">
    <source>
        <dbReference type="Proteomes" id="UP000078070"/>
    </source>
</evidence>
<dbReference type="PANTHER" id="PTHR43051">
    <property type="entry name" value="POLYNUCLEOTIDE ADENYLYLTRANSFERASE FAMILY PROTEIN"/>
    <property type="match status" value="1"/>
</dbReference>
<protein>
    <recommendedName>
        <fullName evidence="7">Poly(A) polymerase I</fullName>
        <shortName evidence="7">PAP I</shortName>
        <ecNumber evidence="7">2.7.7.19</ecNumber>
    </recommendedName>
</protein>
<dbReference type="InterPro" id="IPR052191">
    <property type="entry name" value="tRNA_ntf/polyA_polymerase_I"/>
</dbReference>
<evidence type="ECO:0000259" key="12">
    <source>
        <dbReference type="Pfam" id="PF12627"/>
    </source>
</evidence>
<keyword evidence="2 7" id="KW-0808">Transferase</keyword>
<sequence length="480" mass="54480">MDMSLFIAAAIAVILIGATLLLRRRYMAPKLDTDDKSASDGSTLECVITRDIHNIPRQHLDENALKVVHRLNDDGHEAYLVGGCIRDILLGLRPKDFDVATSATPEQAEELFRRSRLIGRRFKLVHVRFGREVIEVATFRAGHDTEDRNEDGQDGRQAASGMILRDNVYGTLREDALRRDFTINALYYSAQDHSVHDFAGGYRDIGHKVIRMIGDPASRYREDPVRMLRAVRFAAKLSFEIEPATATPIHQLAPLLRDIPAARMFDEVLKLLQSGHGVAAYKQMQTYGLFEQLFPQVQDAIERGPAAGMPVEELILKALRNTDRRLEQGKSVTPAFLFAALLWYPMQLRLNSLMKEGRLPPLPALHEAANEVIAAQIRQIAIPRRFSTPLREIWELQLRLPKRQGGRAERLMEHPRFRAAYDLLLLRESSGEDLGGLSQWWTDYQGANGDDRETLQEDLAPSVAKPRKRRRKPRSRPHDA</sequence>
<accession>A0A1A9F3X2</accession>
<evidence type="ECO:0000259" key="10">
    <source>
        <dbReference type="Pfam" id="PF01743"/>
    </source>
</evidence>
<dbReference type="Proteomes" id="UP000078070">
    <property type="component" value="Chromosome"/>
</dbReference>
<feature type="region of interest" description="Disordered" evidence="9">
    <location>
        <begin position="451"/>
        <end position="480"/>
    </location>
</feature>
<dbReference type="CDD" id="cd05398">
    <property type="entry name" value="NT_ClassII-CCAase"/>
    <property type="match status" value="1"/>
</dbReference>
<dbReference type="KEGG" id="mars:A8C75_22175"/>
<dbReference type="GO" id="GO:1990817">
    <property type="term" value="F:poly(A) RNA polymerase activity"/>
    <property type="evidence" value="ECO:0007669"/>
    <property type="project" value="UniProtKB-UniRule"/>
</dbReference>
<keyword evidence="14" id="KW-1185">Reference proteome</keyword>
<evidence type="ECO:0000256" key="1">
    <source>
        <dbReference type="ARBA" id="ARBA00022664"/>
    </source>
</evidence>
<dbReference type="FunFam" id="3.30.460.10:FF:000035">
    <property type="entry name" value="Poly(A) polymerase I"/>
    <property type="match status" value="1"/>
</dbReference>
<dbReference type="InterPro" id="IPR032828">
    <property type="entry name" value="PolyA_RNA-bd"/>
</dbReference>
<dbReference type="Pfam" id="PF12626">
    <property type="entry name" value="PolyA_pol_arg_C"/>
    <property type="match status" value="1"/>
</dbReference>
<dbReference type="Gene3D" id="1.10.3090.10">
    <property type="entry name" value="cca-adding enzyme, domain 2"/>
    <property type="match status" value="1"/>
</dbReference>
<evidence type="ECO:0000256" key="2">
    <source>
        <dbReference type="ARBA" id="ARBA00022679"/>
    </source>
</evidence>
<feature type="domain" description="Polymerase A arginine-rich C-terminal" evidence="11">
    <location>
        <begin position="359"/>
        <end position="474"/>
    </location>
</feature>
<feature type="active site" evidence="7">
    <location>
        <position position="96"/>
    </location>
</feature>
<dbReference type="Pfam" id="PF01743">
    <property type="entry name" value="PolyA_pol"/>
    <property type="match status" value="1"/>
</dbReference>
<evidence type="ECO:0000256" key="7">
    <source>
        <dbReference type="HAMAP-Rule" id="MF_00957"/>
    </source>
</evidence>
<keyword evidence="3 7" id="KW-0547">Nucleotide-binding</keyword>
<gene>
    <name evidence="7" type="primary">pcnB</name>
    <name evidence="13" type="ORF">A8C75_22175</name>
</gene>
<dbReference type="GO" id="GO:0006397">
    <property type="term" value="P:mRNA processing"/>
    <property type="evidence" value="ECO:0007669"/>
    <property type="project" value="UniProtKB-KW"/>
</dbReference>
<dbReference type="HAMAP" id="MF_00957">
    <property type="entry name" value="PolyA_pol"/>
    <property type="match status" value="1"/>
</dbReference>
<feature type="compositionally biased region" description="Basic residues" evidence="9">
    <location>
        <begin position="465"/>
        <end position="480"/>
    </location>
</feature>
<dbReference type="AlphaFoldDB" id="A0A1A9F3X2"/>
<dbReference type="InterPro" id="IPR002646">
    <property type="entry name" value="PolA_pol_head_dom"/>
</dbReference>
<organism evidence="13 14">
    <name type="scientific">Marinobacterium aestuarii</name>
    <dbReference type="NCBI Taxonomy" id="1821621"/>
    <lineage>
        <taxon>Bacteria</taxon>
        <taxon>Pseudomonadati</taxon>
        <taxon>Pseudomonadota</taxon>
        <taxon>Gammaproteobacteria</taxon>
        <taxon>Oceanospirillales</taxon>
        <taxon>Oceanospirillaceae</taxon>
        <taxon>Marinobacterium</taxon>
    </lineage>
</organism>
<name>A0A1A9F3X2_9GAMM</name>
<evidence type="ECO:0000256" key="8">
    <source>
        <dbReference type="RuleBase" id="RU003953"/>
    </source>
</evidence>
<keyword evidence="1 7" id="KW-0507">mRNA processing</keyword>
<dbReference type="InterPro" id="IPR043519">
    <property type="entry name" value="NT_sf"/>
</dbReference>